<dbReference type="KEGG" id="sals:SLNWT_3039"/>
<gene>
    <name evidence="2" type="ORF">SLNWT_3039</name>
</gene>
<protein>
    <submittedName>
        <fullName evidence="2">Uncharacterized protein</fullName>
    </submittedName>
</protein>
<feature type="region of interest" description="Disordered" evidence="1">
    <location>
        <begin position="1"/>
        <end position="40"/>
    </location>
</feature>
<evidence type="ECO:0000313" key="2">
    <source>
        <dbReference type="EMBL" id="AJE83415.1"/>
    </source>
</evidence>
<dbReference type="Proteomes" id="UP000031523">
    <property type="component" value="Chromosome"/>
</dbReference>
<reference evidence="2 3" key="1">
    <citation type="submission" date="2015-01" db="EMBL/GenBank/DDBJ databases">
        <title>Enhanced salinomycin production by adjusting the supply of polyketide extender units in Streptomyce albus DSM 41398.</title>
        <authorList>
            <person name="Lu C."/>
        </authorList>
    </citation>
    <scope>NUCLEOTIDE SEQUENCE [LARGE SCALE GENOMIC DNA]</scope>
    <source>
        <strain evidence="3">ATCC 21838 / DSM 41398 / FERM P-419 / JCM 4703 / NBRC 107858</strain>
    </source>
</reference>
<dbReference type="EMBL" id="CP010519">
    <property type="protein sequence ID" value="AJE83415.1"/>
    <property type="molecule type" value="Genomic_DNA"/>
</dbReference>
<evidence type="ECO:0000313" key="3">
    <source>
        <dbReference type="Proteomes" id="UP000031523"/>
    </source>
</evidence>
<organism evidence="2 3">
    <name type="scientific">Streptomyces albus (strain ATCC 21838 / DSM 41398 / FERM P-419 / JCM 4703 / NBRC 107858)</name>
    <dbReference type="NCBI Taxonomy" id="1081613"/>
    <lineage>
        <taxon>Bacteria</taxon>
        <taxon>Bacillati</taxon>
        <taxon>Actinomycetota</taxon>
        <taxon>Actinomycetes</taxon>
        <taxon>Kitasatosporales</taxon>
        <taxon>Streptomycetaceae</taxon>
        <taxon>Streptomyces</taxon>
    </lineage>
</organism>
<name>A0A0B5EW14_STRA4</name>
<accession>A0A0B5EW14</accession>
<dbReference type="AlphaFoldDB" id="A0A0B5EW14"/>
<sequence>MMRLGQLLEDQAQPREHGRPRRPRTQLWSLETRGASGVAS</sequence>
<evidence type="ECO:0000256" key="1">
    <source>
        <dbReference type="SAM" id="MobiDB-lite"/>
    </source>
</evidence>
<proteinExistence type="predicted"/>
<keyword evidence="3" id="KW-1185">Reference proteome</keyword>